<organism evidence="1 2">
    <name type="scientific">Hibiscus trionum</name>
    <name type="common">Flower of an hour</name>
    <dbReference type="NCBI Taxonomy" id="183268"/>
    <lineage>
        <taxon>Eukaryota</taxon>
        <taxon>Viridiplantae</taxon>
        <taxon>Streptophyta</taxon>
        <taxon>Embryophyta</taxon>
        <taxon>Tracheophyta</taxon>
        <taxon>Spermatophyta</taxon>
        <taxon>Magnoliopsida</taxon>
        <taxon>eudicotyledons</taxon>
        <taxon>Gunneridae</taxon>
        <taxon>Pentapetalae</taxon>
        <taxon>rosids</taxon>
        <taxon>malvids</taxon>
        <taxon>Malvales</taxon>
        <taxon>Malvaceae</taxon>
        <taxon>Malvoideae</taxon>
        <taxon>Hibiscus</taxon>
    </lineage>
</organism>
<dbReference type="EMBL" id="BSYR01000020">
    <property type="protein sequence ID" value="GMI85692.1"/>
    <property type="molecule type" value="Genomic_DNA"/>
</dbReference>
<comment type="caution">
    <text evidence="1">The sequence shown here is derived from an EMBL/GenBank/DDBJ whole genome shotgun (WGS) entry which is preliminary data.</text>
</comment>
<dbReference type="AlphaFoldDB" id="A0A9W7HZ91"/>
<evidence type="ECO:0000313" key="1">
    <source>
        <dbReference type="EMBL" id="GMI85692.1"/>
    </source>
</evidence>
<name>A0A9W7HZ91_HIBTR</name>
<sequence length="98" mass="11435">MMKMSSKIQGIGVPVTNGFTQLLKVDRDLHSSYQCHGCLWFLHRCFWTLSLVLCVFGLQELRCYEEMGRAEIVKQYICMIILRSRRDANVIHPELDNV</sequence>
<accession>A0A9W7HZ91</accession>
<protein>
    <submittedName>
        <fullName evidence="1">Uncharacterized protein</fullName>
    </submittedName>
</protein>
<reference evidence="1" key="1">
    <citation type="submission" date="2023-05" db="EMBL/GenBank/DDBJ databases">
        <title>Genome and transcriptome analyses reveal genes involved in the formation of fine ridges on petal epidermal cells in Hibiscus trionum.</title>
        <authorList>
            <person name="Koshimizu S."/>
            <person name="Masuda S."/>
            <person name="Ishii T."/>
            <person name="Shirasu K."/>
            <person name="Hoshino A."/>
            <person name="Arita M."/>
        </authorList>
    </citation>
    <scope>NUCLEOTIDE SEQUENCE</scope>
    <source>
        <strain evidence="1">Hamamatsu line</strain>
    </source>
</reference>
<proteinExistence type="predicted"/>
<gene>
    <name evidence="1" type="ORF">HRI_002238500</name>
</gene>
<evidence type="ECO:0000313" key="2">
    <source>
        <dbReference type="Proteomes" id="UP001165190"/>
    </source>
</evidence>
<keyword evidence="2" id="KW-1185">Reference proteome</keyword>
<dbReference type="Proteomes" id="UP001165190">
    <property type="component" value="Unassembled WGS sequence"/>
</dbReference>